<protein>
    <submittedName>
        <fullName evidence="1">Uncharacterized protein</fullName>
    </submittedName>
</protein>
<sequence>MTPVQIFWKDLEKYGLIKDSQFILNIPLRLLEEIFDKAQEIHKNSEIPNLSEKPTSCQTEISDEEIEKVSNTLGDDYYASELIMWEKGAKWYREQLKKKQ</sequence>
<accession>A0A6J5NY90</accession>
<name>A0A6J5NY90_9CAUD</name>
<gene>
    <name evidence="1" type="ORF">UFOVP778_21</name>
</gene>
<evidence type="ECO:0000313" key="1">
    <source>
        <dbReference type="EMBL" id="CAB4161998.1"/>
    </source>
</evidence>
<reference evidence="1" key="1">
    <citation type="submission" date="2020-04" db="EMBL/GenBank/DDBJ databases">
        <authorList>
            <person name="Chiriac C."/>
            <person name="Salcher M."/>
            <person name="Ghai R."/>
            <person name="Kavagutti S V."/>
        </authorList>
    </citation>
    <scope>NUCLEOTIDE SEQUENCE</scope>
</reference>
<organism evidence="1">
    <name type="scientific">uncultured Caudovirales phage</name>
    <dbReference type="NCBI Taxonomy" id="2100421"/>
    <lineage>
        <taxon>Viruses</taxon>
        <taxon>Duplodnaviria</taxon>
        <taxon>Heunggongvirae</taxon>
        <taxon>Uroviricota</taxon>
        <taxon>Caudoviricetes</taxon>
        <taxon>Peduoviridae</taxon>
        <taxon>Maltschvirus</taxon>
        <taxon>Maltschvirus maltsch</taxon>
    </lineage>
</organism>
<dbReference type="EMBL" id="LR796733">
    <property type="protein sequence ID" value="CAB4161998.1"/>
    <property type="molecule type" value="Genomic_DNA"/>
</dbReference>
<proteinExistence type="predicted"/>